<dbReference type="PANTHER" id="PTHR43601:SF3">
    <property type="entry name" value="THIOREDOXIN, MITOCHONDRIAL"/>
    <property type="match status" value="1"/>
</dbReference>
<dbReference type="Gene3D" id="3.40.30.10">
    <property type="entry name" value="Glutaredoxin"/>
    <property type="match status" value="1"/>
</dbReference>
<dbReference type="RefSeq" id="WP_377934359.1">
    <property type="nucleotide sequence ID" value="NZ_JBHUEA010000013.1"/>
</dbReference>
<protein>
    <submittedName>
        <fullName evidence="3">Co-chaperone YbbN</fullName>
    </submittedName>
</protein>
<dbReference type="InterPro" id="IPR036249">
    <property type="entry name" value="Thioredoxin-like_sf"/>
</dbReference>
<dbReference type="InterPro" id="IPR013766">
    <property type="entry name" value="Thioredoxin_domain"/>
</dbReference>
<keyword evidence="4" id="KW-1185">Reference proteome</keyword>
<dbReference type="InterPro" id="IPR011990">
    <property type="entry name" value="TPR-like_helical_dom_sf"/>
</dbReference>
<feature type="region of interest" description="Disordered" evidence="1">
    <location>
        <begin position="26"/>
        <end position="53"/>
    </location>
</feature>
<reference evidence="4" key="1">
    <citation type="journal article" date="2019" name="Int. J. Syst. Evol. Microbiol.">
        <title>The Global Catalogue of Microorganisms (GCM) 10K type strain sequencing project: providing services to taxonomists for standard genome sequencing and annotation.</title>
        <authorList>
            <consortium name="The Broad Institute Genomics Platform"/>
            <consortium name="The Broad Institute Genome Sequencing Center for Infectious Disease"/>
            <person name="Wu L."/>
            <person name="Ma J."/>
        </authorList>
    </citation>
    <scope>NUCLEOTIDE SEQUENCE [LARGE SCALE GENOMIC DNA]</scope>
    <source>
        <strain evidence="4">CGMCC 1.12471</strain>
    </source>
</reference>
<evidence type="ECO:0000313" key="4">
    <source>
        <dbReference type="Proteomes" id="UP001597347"/>
    </source>
</evidence>
<evidence type="ECO:0000313" key="3">
    <source>
        <dbReference type="EMBL" id="MFD1721801.1"/>
    </source>
</evidence>
<proteinExistence type="predicted"/>
<dbReference type="Pfam" id="PF00085">
    <property type="entry name" value="Thioredoxin"/>
    <property type="match status" value="1"/>
</dbReference>
<organism evidence="3 4">
    <name type="scientific">Amnibacterium endophyticum</name>
    <dbReference type="NCBI Taxonomy" id="2109337"/>
    <lineage>
        <taxon>Bacteria</taxon>
        <taxon>Bacillati</taxon>
        <taxon>Actinomycetota</taxon>
        <taxon>Actinomycetes</taxon>
        <taxon>Micrococcales</taxon>
        <taxon>Microbacteriaceae</taxon>
        <taxon>Amnibacterium</taxon>
    </lineage>
</organism>
<dbReference type="SUPFAM" id="SSF52833">
    <property type="entry name" value="Thioredoxin-like"/>
    <property type="match status" value="1"/>
</dbReference>
<dbReference type="Gene3D" id="1.25.40.10">
    <property type="entry name" value="Tetratricopeptide repeat domain"/>
    <property type="match status" value="1"/>
</dbReference>
<dbReference type="PANTHER" id="PTHR43601">
    <property type="entry name" value="THIOREDOXIN, MITOCHONDRIAL"/>
    <property type="match status" value="1"/>
</dbReference>
<evidence type="ECO:0000256" key="1">
    <source>
        <dbReference type="SAM" id="MobiDB-lite"/>
    </source>
</evidence>
<sequence>MPAVPAPPPGGLRGAIDLSPLVARKTQQAAQAARGQQAPQQDGQAAAAPEQSRVVVEAGDAEFPQLVELSRTVPVVVALIATWSTPSQDLLTPLRRAVEAEAGRLVLAIVDADANPQVAEAFQAQSLPTVVAVVAGAPVPLFAGVLPEEQMGPLFQQLLTLAQQHGVTGSVPDAGGDGAEGPAEPEPAPLPPLHVEAYAAIDRGDYPEAARLFRTAIAQDPRDTAAPAALAQVELLDRLQSLPADARERAAGDPRDVDAALAVGDLDVSGGHLDDAFGRLLDLFPTATPEQKSVLRQRLLDWFTLAGPDDPRVPPARRRLANLLY</sequence>
<dbReference type="SUPFAM" id="SSF48452">
    <property type="entry name" value="TPR-like"/>
    <property type="match status" value="1"/>
</dbReference>
<accession>A0ABW4LEP7</accession>
<comment type="caution">
    <text evidence="3">The sequence shown here is derived from an EMBL/GenBank/DDBJ whole genome shotgun (WGS) entry which is preliminary data.</text>
</comment>
<feature type="domain" description="Thioredoxin" evidence="2">
    <location>
        <begin position="55"/>
        <end position="150"/>
    </location>
</feature>
<dbReference type="EMBL" id="JBHUEA010000013">
    <property type="protein sequence ID" value="MFD1721801.1"/>
    <property type="molecule type" value="Genomic_DNA"/>
</dbReference>
<feature type="compositionally biased region" description="Low complexity" evidence="1">
    <location>
        <begin position="27"/>
        <end position="51"/>
    </location>
</feature>
<dbReference type="Pfam" id="PF14561">
    <property type="entry name" value="TPR_20"/>
    <property type="match status" value="1"/>
</dbReference>
<dbReference type="Proteomes" id="UP001597347">
    <property type="component" value="Unassembled WGS sequence"/>
</dbReference>
<gene>
    <name evidence="3" type="ORF">ACFSBI_09585</name>
</gene>
<evidence type="ECO:0000259" key="2">
    <source>
        <dbReference type="Pfam" id="PF00085"/>
    </source>
</evidence>
<name>A0ABW4LEP7_9MICO</name>
<feature type="region of interest" description="Disordered" evidence="1">
    <location>
        <begin position="167"/>
        <end position="187"/>
    </location>
</feature>